<name>A0ABT2LR98_9HYPH</name>
<comment type="caution">
    <text evidence="1">The sequence shown here is derived from an EMBL/GenBank/DDBJ whole genome shotgun (WGS) entry which is preliminary data.</text>
</comment>
<proteinExistence type="predicted"/>
<dbReference type="Proteomes" id="UP001320831">
    <property type="component" value="Unassembled WGS sequence"/>
</dbReference>
<accession>A0ABT2LR98</accession>
<reference evidence="1 2" key="1">
    <citation type="submission" date="2022-09" db="EMBL/GenBank/DDBJ databases">
        <title>Chelativorans salina sp. nov., a novel slightly halophilic bacterium isolated from a saline lake sediment enrichment.</title>
        <authorList>
            <person name="Gao L."/>
            <person name="Fang B.-Z."/>
            <person name="Li W.-J."/>
        </authorList>
    </citation>
    <scope>NUCLEOTIDE SEQUENCE [LARGE SCALE GENOMIC DNA]</scope>
    <source>
        <strain evidence="1 2">EGI FJ00035</strain>
    </source>
</reference>
<protein>
    <submittedName>
        <fullName evidence="1">Uncharacterized protein</fullName>
    </submittedName>
</protein>
<dbReference type="EMBL" id="JAOCZP010000004">
    <property type="protein sequence ID" value="MCT7376362.1"/>
    <property type="molecule type" value="Genomic_DNA"/>
</dbReference>
<evidence type="ECO:0000313" key="2">
    <source>
        <dbReference type="Proteomes" id="UP001320831"/>
    </source>
</evidence>
<organism evidence="1 2">
    <name type="scientific">Chelativorans salis</name>
    <dbReference type="NCBI Taxonomy" id="2978478"/>
    <lineage>
        <taxon>Bacteria</taxon>
        <taxon>Pseudomonadati</taxon>
        <taxon>Pseudomonadota</taxon>
        <taxon>Alphaproteobacteria</taxon>
        <taxon>Hyphomicrobiales</taxon>
        <taxon>Phyllobacteriaceae</taxon>
        <taxon>Chelativorans</taxon>
    </lineage>
</organism>
<evidence type="ECO:0000313" key="1">
    <source>
        <dbReference type="EMBL" id="MCT7376362.1"/>
    </source>
</evidence>
<dbReference type="RefSeq" id="WP_260904220.1">
    <property type="nucleotide sequence ID" value="NZ_JAOCZP010000004.1"/>
</dbReference>
<keyword evidence="2" id="KW-1185">Reference proteome</keyword>
<sequence length="292" mass="31636">MTLLSSPQGTPERVWSLVAGLSALGGTLQRATYDGLLNPGFERDGDEVKAKATLAADAHNAALSLNLVESSRDQVTLSVNAPQDFIGFADLVHDRLVALESGDADTTILEGFAWIVAESDRQGGLEWIYQSGRDEFADKANEGLVGKEMNTTKAVAWRRWLTFMGLGITLPHDRAAPNFPSPAARIARELGRSGFVAATKMPAKEFLELLTQRMPYLDQGRLFVQACQRIGYVSTSGRLSPLLSAALRDLHDDHTLQLVPSGDAAERVRLSEDSAHTIDTFTTVILFPGEAA</sequence>
<gene>
    <name evidence="1" type="ORF">N5A92_15100</name>
</gene>